<evidence type="ECO:0000256" key="1">
    <source>
        <dbReference type="ARBA" id="ARBA00008942"/>
    </source>
</evidence>
<dbReference type="OMA" id="ENNIEIW"/>
<dbReference type="OrthoDB" id="5984572at2759"/>
<gene>
    <name evidence="3" type="ORF">FF38_03436</name>
</gene>
<comment type="caution">
    <text evidence="3">The sequence shown here is derived from an EMBL/GenBank/DDBJ whole genome shotgun (WGS) entry which is preliminary data.</text>
</comment>
<evidence type="ECO:0000313" key="3">
    <source>
        <dbReference type="EMBL" id="KNC27852.1"/>
    </source>
</evidence>
<dbReference type="STRING" id="7375.A0A0L0C6H9"/>
<proteinExistence type="inferred from homology"/>
<dbReference type="Pfam" id="PF15753">
    <property type="entry name" value="BLOC1S3"/>
    <property type="match status" value="1"/>
</dbReference>
<reference evidence="3 4" key="1">
    <citation type="journal article" date="2015" name="Nat. Commun.">
        <title>Lucilia cuprina genome unlocks parasitic fly biology to underpin future interventions.</title>
        <authorList>
            <person name="Anstead C.A."/>
            <person name="Korhonen P.K."/>
            <person name="Young N.D."/>
            <person name="Hall R.S."/>
            <person name="Jex A.R."/>
            <person name="Murali S.C."/>
            <person name="Hughes D.S."/>
            <person name="Lee S.F."/>
            <person name="Perry T."/>
            <person name="Stroehlein A.J."/>
            <person name="Ansell B.R."/>
            <person name="Breugelmans B."/>
            <person name="Hofmann A."/>
            <person name="Qu J."/>
            <person name="Dugan S."/>
            <person name="Lee S.L."/>
            <person name="Chao H."/>
            <person name="Dinh H."/>
            <person name="Han Y."/>
            <person name="Doddapaneni H.V."/>
            <person name="Worley K.C."/>
            <person name="Muzny D.M."/>
            <person name="Ioannidis P."/>
            <person name="Waterhouse R.M."/>
            <person name="Zdobnov E.M."/>
            <person name="James P.J."/>
            <person name="Bagnall N.H."/>
            <person name="Kotze A.C."/>
            <person name="Gibbs R.A."/>
            <person name="Richards S."/>
            <person name="Batterham P."/>
            <person name="Gasser R.B."/>
        </authorList>
    </citation>
    <scope>NUCLEOTIDE SEQUENCE [LARGE SCALE GENOMIC DNA]</scope>
    <source>
        <strain evidence="3 4">LS</strain>
        <tissue evidence="3">Full body</tissue>
    </source>
</reference>
<comment type="similarity">
    <text evidence="1">Belongs to the BLOC1S3 family.</text>
</comment>
<sequence length="151" mass="17001">MNEVVRGEASESEDETMDLNLSRKRILAAEVSGEASESDEDVYDKSLDASSLESKSNVDSLYNNNLLQRKLIENNLSIWRSLNMFVKSLVTSSSKQLLNTDQLLIKSQTSMQSVLLTLSQTQVNMKQLYQKTDAVFTTNFIPNINVKTNKT</sequence>
<evidence type="ECO:0000256" key="2">
    <source>
        <dbReference type="ARBA" id="ARBA00019581"/>
    </source>
</evidence>
<keyword evidence="4" id="KW-1185">Reference proteome</keyword>
<dbReference type="Proteomes" id="UP000037069">
    <property type="component" value="Unassembled WGS sequence"/>
</dbReference>
<evidence type="ECO:0000313" key="4">
    <source>
        <dbReference type="Proteomes" id="UP000037069"/>
    </source>
</evidence>
<organism evidence="3 4">
    <name type="scientific">Lucilia cuprina</name>
    <name type="common">Green bottle fly</name>
    <name type="synonym">Australian sheep blowfly</name>
    <dbReference type="NCBI Taxonomy" id="7375"/>
    <lineage>
        <taxon>Eukaryota</taxon>
        <taxon>Metazoa</taxon>
        <taxon>Ecdysozoa</taxon>
        <taxon>Arthropoda</taxon>
        <taxon>Hexapoda</taxon>
        <taxon>Insecta</taxon>
        <taxon>Pterygota</taxon>
        <taxon>Neoptera</taxon>
        <taxon>Endopterygota</taxon>
        <taxon>Diptera</taxon>
        <taxon>Brachycera</taxon>
        <taxon>Muscomorpha</taxon>
        <taxon>Oestroidea</taxon>
        <taxon>Calliphoridae</taxon>
        <taxon>Luciliinae</taxon>
        <taxon>Lucilia</taxon>
    </lineage>
</organism>
<protein>
    <recommendedName>
        <fullName evidence="2">Biogenesis of lysosome-related organelles complex 1 subunit 3</fullName>
    </recommendedName>
</protein>
<dbReference type="InterPro" id="IPR017245">
    <property type="entry name" value="BLOC-1_complex_su-3"/>
</dbReference>
<name>A0A0L0C6H9_LUCCU</name>
<dbReference type="PANTHER" id="PTHR31974">
    <property type="entry name" value="BIOGENESIS OF LYSOSOME-RELATED ORGANELLES COMPLEX 1 SUBUNIT 3"/>
    <property type="match status" value="1"/>
</dbReference>
<dbReference type="GO" id="GO:0031083">
    <property type="term" value="C:BLOC-1 complex"/>
    <property type="evidence" value="ECO:0007669"/>
    <property type="project" value="TreeGrafter"/>
</dbReference>
<dbReference type="EMBL" id="JRES01000836">
    <property type="protein sequence ID" value="KNC27852.1"/>
    <property type="molecule type" value="Genomic_DNA"/>
</dbReference>
<accession>A0A0L0C6H9</accession>
<dbReference type="AlphaFoldDB" id="A0A0L0C6H9"/>
<dbReference type="PANTHER" id="PTHR31974:SF2">
    <property type="entry name" value="BIOGENESIS OF LYSOSOME-RELATED ORGANELLES COMPLEX 1 SUBUNIT 3"/>
    <property type="match status" value="1"/>
</dbReference>